<comment type="pathway">
    <text evidence="3 4">Cofactor biosynthesis; coenzyme A biosynthesis; CoA from (R)-pantothenate: step 2/5.</text>
</comment>
<comment type="pathway">
    <text evidence="3 4">Cofactor biosynthesis; coenzyme A biosynthesis; CoA from (R)-pantothenate: step 3/5.</text>
</comment>
<evidence type="ECO:0000259" key="5">
    <source>
        <dbReference type="Pfam" id="PF02441"/>
    </source>
</evidence>
<keyword evidence="2 3" id="KW-0456">Lyase</keyword>
<organism evidence="7 8">
    <name type="scientific">Desulfonema ishimotonii</name>
    <dbReference type="NCBI Taxonomy" id="45657"/>
    <lineage>
        <taxon>Bacteria</taxon>
        <taxon>Pseudomonadati</taxon>
        <taxon>Thermodesulfobacteriota</taxon>
        <taxon>Desulfobacteria</taxon>
        <taxon>Desulfobacterales</taxon>
        <taxon>Desulfococcaceae</taxon>
        <taxon>Desulfonema</taxon>
    </lineage>
</organism>
<evidence type="ECO:0000256" key="4">
    <source>
        <dbReference type="RuleBase" id="RU364078"/>
    </source>
</evidence>
<dbReference type="InterPro" id="IPR007085">
    <property type="entry name" value="DNA/pantothenate-metab_flavo_C"/>
</dbReference>
<protein>
    <recommendedName>
        <fullName evidence="3">Coenzyme A biosynthesis bifunctional protein CoaBC</fullName>
    </recommendedName>
    <alternativeName>
        <fullName evidence="3">DNA/pantothenate metabolism flavoprotein</fullName>
    </alternativeName>
    <alternativeName>
        <fullName evidence="3">Phosphopantothenoylcysteine synthetase/decarboxylase</fullName>
        <shortName evidence="3">PPCS-PPCDC</shortName>
    </alternativeName>
    <domain>
        <recommendedName>
            <fullName evidence="3">Phosphopantothenoylcysteine decarboxylase</fullName>
            <shortName evidence="3">PPC decarboxylase</shortName>
            <shortName evidence="3">PPC-DC</shortName>
            <ecNumber evidence="3">4.1.1.36</ecNumber>
        </recommendedName>
        <alternativeName>
            <fullName evidence="3">CoaC</fullName>
        </alternativeName>
    </domain>
    <domain>
        <recommendedName>
            <fullName evidence="3">Phosphopantothenate--cysteine ligase</fullName>
            <ecNumber evidence="3">6.3.2.5</ecNumber>
        </recommendedName>
        <alternativeName>
            <fullName evidence="3">CoaB</fullName>
        </alternativeName>
        <alternativeName>
            <fullName evidence="3">Phosphopantothenoylcysteine synthetase</fullName>
            <shortName evidence="3">PPC synthetase</shortName>
            <shortName evidence="3">PPC-S</shortName>
        </alternativeName>
    </domain>
</protein>
<dbReference type="EC" id="4.1.1.36" evidence="3"/>
<keyword evidence="3" id="KW-0460">Magnesium</keyword>
<dbReference type="Gene3D" id="3.40.50.1950">
    <property type="entry name" value="Flavin prenyltransferase-like"/>
    <property type="match status" value="1"/>
</dbReference>
<dbReference type="NCBIfam" id="TIGR00521">
    <property type="entry name" value="coaBC_dfp"/>
    <property type="match status" value="1"/>
</dbReference>
<proteinExistence type="inferred from homology"/>
<name>A0A401FT68_9BACT</name>
<keyword evidence="1 3" id="KW-0210">Decarboxylase</keyword>
<keyword evidence="8" id="KW-1185">Reference proteome</keyword>
<evidence type="ECO:0000256" key="1">
    <source>
        <dbReference type="ARBA" id="ARBA00022793"/>
    </source>
</evidence>
<keyword evidence="3" id="KW-0479">Metal-binding</keyword>
<comment type="caution">
    <text evidence="3">Lacks conserved residue(s) required for the propagation of feature annotation.</text>
</comment>
<dbReference type="Proteomes" id="UP000288096">
    <property type="component" value="Unassembled WGS sequence"/>
</dbReference>
<comment type="similarity">
    <text evidence="3 4">In the N-terminal section; belongs to the HFCD (homo-oligomeric flavin containing Cys decarboxylase) superfamily.</text>
</comment>
<comment type="caution">
    <text evidence="7">The sequence shown here is derived from an EMBL/GenBank/DDBJ whole genome shotgun (WGS) entry which is preliminary data.</text>
</comment>
<keyword evidence="3" id="KW-0511">Multifunctional enzyme</keyword>
<dbReference type="SUPFAM" id="SSF102645">
    <property type="entry name" value="CoaB-like"/>
    <property type="match status" value="1"/>
</dbReference>
<feature type="active site" description="Proton donor" evidence="3">
    <location>
        <position position="161"/>
    </location>
</feature>
<dbReference type="InterPro" id="IPR005252">
    <property type="entry name" value="CoaBC"/>
</dbReference>
<dbReference type="InterPro" id="IPR003382">
    <property type="entry name" value="Flavoprotein"/>
</dbReference>
<dbReference type="InterPro" id="IPR035929">
    <property type="entry name" value="CoaB-like_sf"/>
</dbReference>
<comment type="catalytic activity">
    <reaction evidence="3 4">
        <text>N-[(R)-4-phosphopantothenoyl]-L-cysteine + H(+) = (R)-4'-phosphopantetheine + CO2</text>
        <dbReference type="Rhea" id="RHEA:16793"/>
        <dbReference type="ChEBI" id="CHEBI:15378"/>
        <dbReference type="ChEBI" id="CHEBI:16526"/>
        <dbReference type="ChEBI" id="CHEBI:59458"/>
        <dbReference type="ChEBI" id="CHEBI:61723"/>
        <dbReference type="EC" id="4.1.1.36"/>
    </reaction>
</comment>
<keyword evidence="3 4" id="KW-0288">FMN</keyword>
<dbReference type="HAMAP" id="MF_02225">
    <property type="entry name" value="CoaBC"/>
    <property type="match status" value="1"/>
</dbReference>
<evidence type="ECO:0000256" key="3">
    <source>
        <dbReference type="HAMAP-Rule" id="MF_02225"/>
    </source>
</evidence>
<dbReference type="InterPro" id="IPR036551">
    <property type="entry name" value="Flavin_trans-like"/>
</dbReference>
<gene>
    <name evidence="3" type="primary">coaBC</name>
    <name evidence="7" type="ORF">DENIS_1104</name>
</gene>
<dbReference type="GO" id="GO:0046872">
    <property type="term" value="F:metal ion binding"/>
    <property type="evidence" value="ECO:0007669"/>
    <property type="project" value="UniProtKB-KW"/>
</dbReference>
<feature type="binding site" evidence="3">
    <location>
        <position position="339"/>
    </location>
    <ligand>
        <name>CTP</name>
        <dbReference type="ChEBI" id="CHEBI:37563"/>
    </ligand>
</feature>
<feature type="binding site" evidence="3">
    <location>
        <position position="291"/>
    </location>
    <ligand>
        <name>CTP</name>
        <dbReference type="ChEBI" id="CHEBI:37563"/>
    </ligand>
</feature>
<feature type="domain" description="Flavoprotein" evidence="5">
    <location>
        <begin position="8"/>
        <end position="180"/>
    </location>
</feature>
<comment type="cofactor">
    <cofactor evidence="3">
        <name>Mg(2+)</name>
        <dbReference type="ChEBI" id="CHEBI:18420"/>
    </cofactor>
</comment>
<dbReference type="PANTHER" id="PTHR14359">
    <property type="entry name" value="HOMO-OLIGOMERIC FLAVIN CONTAINING CYS DECARBOXYLASE FAMILY"/>
    <property type="match status" value="1"/>
</dbReference>
<dbReference type="EMBL" id="BEXT01000001">
    <property type="protein sequence ID" value="GBC60159.1"/>
    <property type="molecule type" value="Genomic_DNA"/>
</dbReference>
<comment type="function">
    <text evidence="3">Catalyzes two sequential steps in the biosynthesis of coenzyme A. In the first step cysteine is conjugated to 4'-phosphopantothenate to form 4-phosphopantothenoylcysteine. In the second step the latter compound is decarboxylated to form 4'-phosphopantotheine.</text>
</comment>
<dbReference type="GO" id="GO:0004632">
    <property type="term" value="F:phosphopantothenate--cysteine ligase activity"/>
    <property type="evidence" value="ECO:0007669"/>
    <property type="project" value="UniProtKB-UniRule"/>
</dbReference>
<dbReference type="EC" id="6.3.2.5" evidence="3"/>
<feature type="binding site" evidence="3">
    <location>
        <position position="281"/>
    </location>
    <ligand>
        <name>CTP</name>
        <dbReference type="ChEBI" id="CHEBI:37563"/>
    </ligand>
</feature>
<feature type="binding site" evidence="3">
    <location>
        <position position="343"/>
    </location>
    <ligand>
        <name>CTP</name>
        <dbReference type="ChEBI" id="CHEBI:37563"/>
    </ligand>
</feature>
<dbReference type="GO" id="GO:0015941">
    <property type="term" value="P:pantothenate catabolic process"/>
    <property type="evidence" value="ECO:0007669"/>
    <property type="project" value="InterPro"/>
</dbReference>
<dbReference type="GO" id="GO:0071513">
    <property type="term" value="C:phosphopantothenoylcysteine decarboxylase complex"/>
    <property type="evidence" value="ECO:0007669"/>
    <property type="project" value="TreeGrafter"/>
</dbReference>
<dbReference type="Gene3D" id="3.40.50.10300">
    <property type="entry name" value="CoaB-like"/>
    <property type="match status" value="1"/>
</dbReference>
<feature type="region of interest" description="Phosphopantothenoylcysteine decarboxylase" evidence="3">
    <location>
        <begin position="1"/>
        <end position="192"/>
    </location>
</feature>
<accession>A0A401FT68</accession>
<feature type="region of interest" description="Phosphopantothenate--cysteine ligase" evidence="3">
    <location>
        <begin position="193"/>
        <end position="400"/>
    </location>
</feature>
<dbReference type="Pfam" id="PF02441">
    <property type="entry name" value="Flavoprotein"/>
    <property type="match status" value="1"/>
</dbReference>
<comment type="function">
    <text evidence="4">Catalyzes two steps in the biosynthesis of coenzyme A. In the first step cysteine is conjugated to 4'-phosphopantothenate to form 4-phosphopantothenoylcysteine, in the latter compound is decarboxylated to form 4'-phosphopantotheine.</text>
</comment>
<dbReference type="UniPathway" id="UPA00241">
    <property type="reaction ID" value="UER00353"/>
</dbReference>
<dbReference type="GO" id="GO:0015937">
    <property type="term" value="P:coenzyme A biosynthetic process"/>
    <property type="evidence" value="ECO:0007669"/>
    <property type="project" value="UniProtKB-UniRule"/>
</dbReference>
<feature type="binding site" evidence="3">
    <location>
        <position position="325"/>
    </location>
    <ligand>
        <name>CTP</name>
        <dbReference type="ChEBI" id="CHEBI:37563"/>
    </ligand>
</feature>
<comment type="similarity">
    <text evidence="3 4">In the C-terminal section; belongs to the PPC synthetase family.</text>
</comment>
<dbReference type="PANTHER" id="PTHR14359:SF6">
    <property type="entry name" value="PHOSPHOPANTOTHENOYLCYSTEINE DECARBOXYLASE"/>
    <property type="match status" value="1"/>
</dbReference>
<dbReference type="Pfam" id="PF04127">
    <property type="entry name" value="DFP"/>
    <property type="match status" value="1"/>
</dbReference>
<sequence>MKNAIYGKHIVLGVCGGIAAYKSAALLRLMTGQGADVRVMMTAHAREFVGPMTFEALSGRAVCSDLFAGSDPEASIRHIEWAEEAQAVVIAPATANMVAKYAGGIADDALSTFLLAVTCPVILCPSMNTNMYLSPPVQRNLETLRGDGHMVLEPGAGDLACGTVGPGRLPEPEEILDRLMACMTPRDLAGKRVMVTAGPTREPLDPVRFLSNPSSGKMGYALARAAEYRGADVTLISGPVHLPAPFNVHTVSVRTAREMAAAAFEHMASADIIIKTAAVADYRPKETSDHKIKKGEGDKILELERNADILMGIGQRKEGRILVGFAAETQNLRENALGKLERKNLDMIVGNIVGQPDSGFGSDTNRVSLFFRDGTREALEPMPKDAVANIILDRVAGLMT</sequence>
<dbReference type="RefSeq" id="WP_124327609.1">
    <property type="nucleotide sequence ID" value="NZ_BEXT01000001.1"/>
</dbReference>
<dbReference type="GO" id="GO:0010181">
    <property type="term" value="F:FMN binding"/>
    <property type="evidence" value="ECO:0007669"/>
    <property type="project" value="UniProtKB-UniRule"/>
</dbReference>
<evidence type="ECO:0000259" key="6">
    <source>
        <dbReference type="Pfam" id="PF04127"/>
    </source>
</evidence>
<evidence type="ECO:0000313" key="7">
    <source>
        <dbReference type="EMBL" id="GBC60159.1"/>
    </source>
</evidence>
<comment type="catalytic activity">
    <reaction evidence="3 4">
        <text>(R)-4'-phosphopantothenate + L-cysteine + CTP = N-[(R)-4-phosphopantothenoyl]-L-cysteine + CMP + diphosphate + H(+)</text>
        <dbReference type="Rhea" id="RHEA:19397"/>
        <dbReference type="ChEBI" id="CHEBI:10986"/>
        <dbReference type="ChEBI" id="CHEBI:15378"/>
        <dbReference type="ChEBI" id="CHEBI:33019"/>
        <dbReference type="ChEBI" id="CHEBI:35235"/>
        <dbReference type="ChEBI" id="CHEBI:37563"/>
        <dbReference type="ChEBI" id="CHEBI:59458"/>
        <dbReference type="ChEBI" id="CHEBI:60377"/>
        <dbReference type="EC" id="6.3.2.5"/>
    </reaction>
</comment>
<reference evidence="8" key="2">
    <citation type="submission" date="2019-01" db="EMBL/GenBank/DDBJ databases">
        <title>Genome sequence of Desulfonema ishimotonii strain Tokyo 01.</title>
        <authorList>
            <person name="Fukui M."/>
        </authorList>
    </citation>
    <scope>NUCLEOTIDE SEQUENCE [LARGE SCALE GENOMIC DNA]</scope>
    <source>
        <strain evidence="8">Tokyo 01</strain>
    </source>
</reference>
<evidence type="ECO:0000256" key="2">
    <source>
        <dbReference type="ARBA" id="ARBA00023239"/>
    </source>
</evidence>
<evidence type="ECO:0000313" key="8">
    <source>
        <dbReference type="Proteomes" id="UP000288096"/>
    </source>
</evidence>
<dbReference type="AlphaFoldDB" id="A0A401FT68"/>
<feature type="domain" description="DNA/pantothenate metabolism flavoprotein C-terminal" evidence="6">
    <location>
        <begin position="188"/>
        <end position="396"/>
    </location>
</feature>
<reference evidence="8" key="1">
    <citation type="submission" date="2017-11" db="EMBL/GenBank/DDBJ databases">
        <authorList>
            <person name="Watanabe M."/>
            <person name="Kojima H."/>
        </authorList>
    </citation>
    <scope>NUCLEOTIDE SEQUENCE [LARGE SCALE GENOMIC DNA]</scope>
    <source>
        <strain evidence="8">Tokyo 01</strain>
    </source>
</reference>
<keyword evidence="3 4" id="KW-0436">Ligase</keyword>
<comment type="cofactor">
    <cofactor evidence="3">
        <name>FMN</name>
        <dbReference type="ChEBI" id="CHEBI:58210"/>
    </cofactor>
    <text evidence="3">Binds 1 FMN per subunit.</text>
</comment>
<dbReference type="SUPFAM" id="SSF52507">
    <property type="entry name" value="Homo-oligomeric flavin-containing Cys decarboxylases, HFCD"/>
    <property type="match status" value="1"/>
</dbReference>
<keyword evidence="3 4" id="KW-0285">Flavoprotein</keyword>
<dbReference type="OrthoDB" id="9802554at2"/>
<dbReference type="GO" id="GO:0004633">
    <property type="term" value="F:phosphopantothenoylcysteine decarboxylase activity"/>
    <property type="evidence" value="ECO:0007669"/>
    <property type="project" value="UniProtKB-UniRule"/>
</dbReference>